<keyword evidence="10" id="KW-1185">Reference proteome</keyword>
<evidence type="ECO:0000256" key="6">
    <source>
        <dbReference type="ARBA" id="ARBA00023136"/>
    </source>
</evidence>
<evidence type="ECO:0000256" key="1">
    <source>
        <dbReference type="ARBA" id="ARBA00004141"/>
    </source>
</evidence>
<comment type="similarity">
    <text evidence="2">Belongs to the bacterial sugar transferase family.</text>
</comment>
<dbReference type="PANTHER" id="PTHR30576:SF10">
    <property type="entry name" value="SLL5057 PROTEIN"/>
    <property type="match status" value="1"/>
</dbReference>
<dbReference type="Pfam" id="PF02397">
    <property type="entry name" value="Bac_transf"/>
    <property type="match status" value="1"/>
</dbReference>
<keyword evidence="4 7" id="KW-0812">Transmembrane</keyword>
<dbReference type="GO" id="GO:0016780">
    <property type="term" value="F:phosphotransferase activity, for other substituted phosphate groups"/>
    <property type="evidence" value="ECO:0007669"/>
    <property type="project" value="TreeGrafter"/>
</dbReference>
<dbReference type="Proteomes" id="UP000321234">
    <property type="component" value="Unassembled WGS sequence"/>
</dbReference>
<accession>A0A5C8ZHM4</accession>
<reference evidence="9 10" key="1">
    <citation type="submission" date="2019-07" db="EMBL/GenBank/DDBJ databases">
        <title>Quadrisphaera sp. strain DD2A genome sequencing and assembly.</title>
        <authorList>
            <person name="Kim I."/>
        </authorList>
    </citation>
    <scope>NUCLEOTIDE SEQUENCE [LARGE SCALE GENOMIC DNA]</scope>
    <source>
        <strain evidence="9 10">DD2A</strain>
    </source>
</reference>
<evidence type="ECO:0000256" key="5">
    <source>
        <dbReference type="ARBA" id="ARBA00022989"/>
    </source>
</evidence>
<evidence type="ECO:0000256" key="7">
    <source>
        <dbReference type="SAM" id="Phobius"/>
    </source>
</evidence>
<dbReference type="GO" id="GO:0016020">
    <property type="term" value="C:membrane"/>
    <property type="evidence" value="ECO:0007669"/>
    <property type="project" value="UniProtKB-SubCell"/>
</dbReference>
<feature type="transmembrane region" description="Helical" evidence="7">
    <location>
        <begin position="138"/>
        <end position="158"/>
    </location>
</feature>
<dbReference type="InterPro" id="IPR017475">
    <property type="entry name" value="EPS_sugar_tfrase"/>
</dbReference>
<dbReference type="AlphaFoldDB" id="A0A5C8ZHM4"/>
<evidence type="ECO:0000313" key="9">
    <source>
        <dbReference type="EMBL" id="TXR56370.1"/>
    </source>
</evidence>
<dbReference type="OrthoDB" id="9808602at2"/>
<feature type="domain" description="Bacterial sugar transferase" evidence="8">
    <location>
        <begin position="318"/>
        <end position="505"/>
    </location>
</feature>
<name>A0A5C8ZHM4_9ACTN</name>
<keyword evidence="5 7" id="KW-1133">Transmembrane helix</keyword>
<dbReference type="EMBL" id="VKAC01000005">
    <property type="protein sequence ID" value="TXR56370.1"/>
    <property type="molecule type" value="Genomic_DNA"/>
</dbReference>
<evidence type="ECO:0000256" key="2">
    <source>
        <dbReference type="ARBA" id="ARBA00006464"/>
    </source>
</evidence>
<protein>
    <submittedName>
        <fullName evidence="9">Sugar transferase</fullName>
    </submittedName>
</protein>
<proteinExistence type="inferred from homology"/>
<evidence type="ECO:0000259" key="8">
    <source>
        <dbReference type="Pfam" id="PF02397"/>
    </source>
</evidence>
<sequence length="511" mass="56106">MTSVVPVPGRLSEAVPVQDGAGAFDAPGRVRRVAPPRTHWTSHYLPRVVAADLLAVAVSVVLAYAVRFGDVSTTSGQESLLLLVVPVIWFSALVASRAYERRFMGLGSEEFGRVARASILTLAIVATTSWAFDLEIARGYVLVALPLGALLLLAFRYLTRQWLHRQREQGLHMQTLLVAGHHEGVLATVRQVQRARYHGMAVAGVCLPAAQGGRRGDEAFVLTQLAEMGVPVLGELRDVAEISVRAGVDAVAVLPTAETDGPFLRRLGWALEDTHADLFVAPAVTEVVGPRVAIRPVCGLPLMHLERPELTGVRRIAKGTVDVAVAALALLLLSPVIALIALAVKLDSRGPVFFRQERIGMEGRTFTMLKFRSMVVDAEARLRELVGSSEGNAVLFKMKHDPRITRVGRLLRRLSLDELPQLFNVLVGQMSLVGPRPPLAREVAVYGHDVRRRLMVKPGLTGLWQINGRSDLDWDESVRLDLRYVENWSFAFDFMIMWKTVGAVLRSRGAY</sequence>
<evidence type="ECO:0000313" key="10">
    <source>
        <dbReference type="Proteomes" id="UP000321234"/>
    </source>
</evidence>
<feature type="transmembrane region" description="Helical" evidence="7">
    <location>
        <begin position="79"/>
        <end position="99"/>
    </location>
</feature>
<dbReference type="RefSeq" id="WP_147926163.1">
    <property type="nucleotide sequence ID" value="NZ_VKAC01000005.1"/>
</dbReference>
<feature type="transmembrane region" description="Helical" evidence="7">
    <location>
        <begin position="323"/>
        <end position="344"/>
    </location>
</feature>
<comment type="subcellular location">
    <subcellularLocation>
        <location evidence="1">Membrane</location>
        <topology evidence="1">Multi-pass membrane protein</topology>
    </subcellularLocation>
</comment>
<comment type="caution">
    <text evidence="9">The sequence shown here is derived from an EMBL/GenBank/DDBJ whole genome shotgun (WGS) entry which is preliminary data.</text>
</comment>
<dbReference type="InterPro" id="IPR003362">
    <property type="entry name" value="Bact_transf"/>
</dbReference>
<keyword evidence="3 9" id="KW-0808">Transferase</keyword>
<feature type="transmembrane region" description="Helical" evidence="7">
    <location>
        <begin position="44"/>
        <end position="67"/>
    </location>
</feature>
<gene>
    <name evidence="9" type="ORF">FMM08_09710</name>
</gene>
<keyword evidence="6 7" id="KW-0472">Membrane</keyword>
<organism evidence="9 10">
    <name type="scientific">Quadrisphaera setariae</name>
    <dbReference type="NCBI Taxonomy" id="2593304"/>
    <lineage>
        <taxon>Bacteria</taxon>
        <taxon>Bacillati</taxon>
        <taxon>Actinomycetota</taxon>
        <taxon>Actinomycetes</taxon>
        <taxon>Kineosporiales</taxon>
        <taxon>Kineosporiaceae</taxon>
        <taxon>Quadrisphaera</taxon>
    </lineage>
</organism>
<dbReference type="NCBIfam" id="TIGR03025">
    <property type="entry name" value="EPS_sugtrans"/>
    <property type="match status" value="1"/>
</dbReference>
<evidence type="ECO:0000256" key="3">
    <source>
        <dbReference type="ARBA" id="ARBA00022679"/>
    </source>
</evidence>
<dbReference type="PANTHER" id="PTHR30576">
    <property type="entry name" value="COLANIC BIOSYNTHESIS UDP-GLUCOSE LIPID CARRIER TRANSFERASE"/>
    <property type="match status" value="1"/>
</dbReference>
<evidence type="ECO:0000256" key="4">
    <source>
        <dbReference type="ARBA" id="ARBA00022692"/>
    </source>
</evidence>